<evidence type="ECO:0000313" key="8">
    <source>
        <dbReference type="EMBL" id="MCK2221555.1"/>
    </source>
</evidence>
<dbReference type="InterPro" id="IPR013525">
    <property type="entry name" value="ABC2_TM"/>
</dbReference>
<dbReference type="Proteomes" id="UP001317259">
    <property type="component" value="Unassembled WGS sequence"/>
</dbReference>
<keyword evidence="3" id="KW-1133">Transmembrane helix</keyword>
<evidence type="ECO:0000256" key="2">
    <source>
        <dbReference type="ARBA" id="ARBA00022692"/>
    </source>
</evidence>
<organism evidence="8 9">
    <name type="scientific">Actinomadura luzonensis</name>
    <dbReference type="NCBI Taxonomy" id="2805427"/>
    <lineage>
        <taxon>Bacteria</taxon>
        <taxon>Bacillati</taxon>
        <taxon>Actinomycetota</taxon>
        <taxon>Actinomycetes</taxon>
        <taxon>Streptosporangiales</taxon>
        <taxon>Thermomonosporaceae</taxon>
        <taxon>Actinomadura</taxon>
    </lineage>
</organism>
<dbReference type="PANTHER" id="PTHR43027">
    <property type="entry name" value="DOXORUBICIN RESISTANCE ABC TRANSPORTER PERMEASE PROTEIN DRRC-RELATED"/>
    <property type="match status" value="1"/>
</dbReference>
<dbReference type="InterPro" id="IPR052902">
    <property type="entry name" value="ABC-2_transporter"/>
</dbReference>
<dbReference type="Pfam" id="PF01061">
    <property type="entry name" value="ABC2_membrane"/>
    <property type="match status" value="1"/>
</dbReference>
<keyword evidence="6" id="KW-1003">Cell membrane</keyword>
<comment type="similarity">
    <text evidence="6">Belongs to the ABC-2 integral membrane protein family.</text>
</comment>
<reference evidence="8 9" key="1">
    <citation type="submission" date="2022-04" db="EMBL/GenBank/DDBJ databases">
        <title>Genome draft of Actinomadura sp. ATCC 31491.</title>
        <authorList>
            <person name="Shi X."/>
            <person name="Du Y."/>
        </authorList>
    </citation>
    <scope>NUCLEOTIDE SEQUENCE [LARGE SCALE GENOMIC DNA]</scope>
    <source>
        <strain evidence="8 9">ATCC 31491</strain>
    </source>
</reference>
<dbReference type="PROSITE" id="PS51012">
    <property type="entry name" value="ABC_TM2"/>
    <property type="match status" value="1"/>
</dbReference>
<accession>A0ABT0GAD1</accession>
<gene>
    <name evidence="8" type="ORF">MF672_048290</name>
</gene>
<evidence type="ECO:0000256" key="3">
    <source>
        <dbReference type="ARBA" id="ARBA00022989"/>
    </source>
</evidence>
<evidence type="ECO:0000256" key="5">
    <source>
        <dbReference type="ARBA" id="ARBA00023251"/>
    </source>
</evidence>
<comment type="subcellular location">
    <subcellularLocation>
        <location evidence="6">Cell membrane</location>
        <topology evidence="6">Multi-pass membrane protein</topology>
    </subcellularLocation>
    <subcellularLocation>
        <location evidence="1">Membrane</location>
        <topology evidence="1">Multi-pass membrane protein</topology>
    </subcellularLocation>
</comment>
<sequence length="259" mass="27255">MTTAAQAPSRRRSPLAVMVWTEVKLLLREPPAIAFPLLMPLALLLVLGLSIPDMSRPSPVLGGQSYLDSQLPATMTLMSAAITAFTVLPISVAGYRDSGVLRRMSTTPVPPRRLLAVQLTIYLALVFAATAIMVACGALVLGIAVPRQLAGFVLVLLLGTASLMALGLLVAVLSPSAKSAPGLGTLLMFPLLFLGGVWVPRESLPAPVRVIGDLTPAGSFGRALRDTWYGAAPSLAAVVVMAVWLVAVGLLAVRLFRWE</sequence>
<feature type="domain" description="ABC transmembrane type-2" evidence="7">
    <location>
        <begin position="31"/>
        <end position="259"/>
    </location>
</feature>
<evidence type="ECO:0000313" key="9">
    <source>
        <dbReference type="Proteomes" id="UP001317259"/>
    </source>
</evidence>
<name>A0ABT0GAD1_9ACTN</name>
<evidence type="ECO:0000256" key="4">
    <source>
        <dbReference type="ARBA" id="ARBA00023136"/>
    </source>
</evidence>
<comment type="caution">
    <text evidence="8">The sequence shown here is derived from an EMBL/GenBank/DDBJ whole genome shotgun (WGS) entry which is preliminary data.</text>
</comment>
<keyword evidence="9" id="KW-1185">Reference proteome</keyword>
<dbReference type="InterPro" id="IPR047817">
    <property type="entry name" value="ABC2_TM_bact-type"/>
</dbReference>
<dbReference type="PIRSF" id="PIRSF006648">
    <property type="entry name" value="DrrB"/>
    <property type="match status" value="1"/>
</dbReference>
<evidence type="ECO:0000256" key="1">
    <source>
        <dbReference type="ARBA" id="ARBA00004141"/>
    </source>
</evidence>
<dbReference type="RefSeq" id="WP_242373303.1">
    <property type="nucleotide sequence ID" value="NZ_JAKRKC020000003.1"/>
</dbReference>
<proteinExistence type="inferred from homology"/>
<evidence type="ECO:0000259" key="7">
    <source>
        <dbReference type="PROSITE" id="PS51012"/>
    </source>
</evidence>
<dbReference type="InterPro" id="IPR000412">
    <property type="entry name" value="ABC_2_transport"/>
</dbReference>
<dbReference type="EMBL" id="JAKRKC020000003">
    <property type="protein sequence ID" value="MCK2221555.1"/>
    <property type="molecule type" value="Genomic_DNA"/>
</dbReference>
<evidence type="ECO:0000256" key="6">
    <source>
        <dbReference type="RuleBase" id="RU361157"/>
    </source>
</evidence>
<protein>
    <recommendedName>
        <fullName evidence="6">Transport permease protein</fullName>
    </recommendedName>
</protein>
<keyword evidence="4" id="KW-0472">Membrane</keyword>
<keyword evidence="6" id="KW-0813">Transport</keyword>
<keyword evidence="2" id="KW-0812">Transmembrane</keyword>
<dbReference type="PANTHER" id="PTHR43027:SF2">
    <property type="entry name" value="TRANSPORT PERMEASE PROTEIN"/>
    <property type="match status" value="1"/>
</dbReference>
<keyword evidence="5" id="KW-0046">Antibiotic resistance</keyword>